<feature type="signal peptide" evidence="1">
    <location>
        <begin position="1"/>
        <end position="27"/>
    </location>
</feature>
<dbReference type="Gene3D" id="1.20.1420.20">
    <property type="entry name" value="M75 peptidase, HXXE motif"/>
    <property type="match status" value="1"/>
</dbReference>
<evidence type="ECO:0000313" key="2">
    <source>
        <dbReference type="EMBL" id="XAY04214.1"/>
    </source>
</evidence>
<reference evidence="2" key="1">
    <citation type="submission" date="2022-12" db="EMBL/GenBank/DDBJ databases">
        <title>Paraconexibacter alkalitolerans sp. nov. and Baekduia alba sp. nov., isolated from soil and emended description of the genera Paraconexibacter (Chun et al., 2020) and Baekduia (An et al., 2020).</title>
        <authorList>
            <person name="Vieira S."/>
            <person name="Huber K.J."/>
            <person name="Geppert A."/>
            <person name="Wolf J."/>
            <person name="Neumann-Schaal M."/>
            <person name="Muesken M."/>
            <person name="Overmann J."/>
        </authorList>
    </citation>
    <scope>NUCLEOTIDE SEQUENCE</scope>
    <source>
        <strain evidence="2">AEG42_29</strain>
    </source>
</reference>
<dbReference type="InterPro" id="IPR038352">
    <property type="entry name" value="Imelysin_sf"/>
</dbReference>
<evidence type="ECO:0000256" key="1">
    <source>
        <dbReference type="SAM" id="SignalP"/>
    </source>
</evidence>
<sequence>MHLNPALSRRSRAATLFAALAATTLLAAGCGGDDDTTSAAATPSTASTAGQQAADANLGAVKDYLLEHTTLLVSETGKLRTQAEGYYELAKAADFDYAKLLKDKGPEVAAFLKESQATFRAANPAYEQAEGVVAGVPVLADYDVILDAGSDGSDPESAVPFSIKTPAGKTFKQPGNFFFLLESSLFNTEPKFAAKGVEPDVDGDGKVEFGEALPDADFYVAAARDFEKNAKELDAASKKWQPAPADAFTAVVVMTPTMSEYFEAWKNSRFIAGGKASEKGFVATSRLSDITDILSGLVLVYGSIEPVIAGADKAQADQTGRALTDLRDFAADLRDAESKGKTFTAEDAETLGGDAQTRAEAIAGQVSQAAGKLGIKLED</sequence>
<keyword evidence="1" id="KW-0732">Signal</keyword>
<dbReference type="AlphaFoldDB" id="A0AAU7AR87"/>
<name>A0AAU7AR87_9ACTN</name>
<accession>A0AAU7AR87</accession>
<dbReference type="RefSeq" id="WP_354700757.1">
    <property type="nucleotide sequence ID" value="NZ_CP114014.1"/>
</dbReference>
<protein>
    <recommendedName>
        <fullName evidence="3">EfeM/EfeO family lipoprotein</fullName>
    </recommendedName>
</protein>
<feature type="chain" id="PRO_5043739159" description="EfeM/EfeO family lipoprotein" evidence="1">
    <location>
        <begin position="28"/>
        <end position="379"/>
    </location>
</feature>
<evidence type="ECO:0008006" key="3">
    <source>
        <dbReference type="Google" id="ProtNLM"/>
    </source>
</evidence>
<proteinExistence type="predicted"/>
<organism evidence="2">
    <name type="scientific">Paraconexibacter sp. AEG42_29</name>
    <dbReference type="NCBI Taxonomy" id="2997339"/>
    <lineage>
        <taxon>Bacteria</taxon>
        <taxon>Bacillati</taxon>
        <taxon>Actinomycetota</taxon>
        <taxon>Thermoleophilia</taxon>
        <taxon>Solirubrobacterales</taxon>
        <taxon>Paraconexibacteraceae</taxon>
        <taxon>Paraconexibacter</taxon>
    </lineage>
</organism>
<dbReference type="EMBL" id="CP114014">
    <property type="protein sequence ID" value="XAY04214.1"/>
    <property type="molecule type" value="Genomic_DNA"/>
</dbReference>
<gene>
    <name evidence="2" type="ORF">DSM112329_01044</name>
</gene>
<dbReference type="KEGG" id="parq:DSM112329_01044"/>